<dbReference type="Pfam" id="PF03401">
    <property type="entry name" value="TctC"/>
    <property type="match status" value="1"/>
</dbReference>
<evidence type="ECO:0000256" key="1">
    <source>
        <dbReference type="ARBA" id="ARBA00006987"/>
    </source>
</evidence>
<sequence>MQIPLKTRLGAALGAVALTLLSLAQAAQAADEPRRPECIAPAQPGGGFDLTCRLATEGLKHSGALKSPMRVVYMPGGIGAVAYNNIVAQHPNEPGTIVAYSGGSLLNLAQGKFGKYSVNDVRWVSGIGTDYGVAVVRADSPYKDLKSLMDAFKTDPTKIVLGAGGTVGSQDWMKAALTAKAAGVDFKRMRFVAFEGGGEAVTALRGGHIQAYMGDAAEAFTMLEGGAPIRILAVFNSDRLPGKLADVPTAKEQGYDIVWPIIRGFYVGPKVSDADYQFWVDAFNKMMADPEYTKLRDQQGLFPFNKTGKDLDDYVKQQVKQYTELADSFGLIKK</sequence>
<dbReference type="PANTHER" id="PTHR42928:SF3">
    <property type="entry name" value="UPF0065 PROTEIN YFLP"/>
    <property type="match status" value="1"/>
</dbReference>
<protein>
    <submittedName>
        <fullName evidence="3">Tricarboxylate transport protein tctC</fullName>
    </submittedName>
</protein>
<dbReference type="OrthoDB" id="9780943at2"/>
<evidence type="ECO:0000313" key="3">
    <source>
        <dbReference type="EMBL" id="SAH80871.1"/>
    </source>
</evidence>
<dbReference type="PANTHER" id="PTHR42928">
    <property type="entry name" value="TRICARBOXYLATE-BINDING PROTEIN"/>
    <property type="match status" value="1"/>
</dbReference>
<dbReference type="Proteomes" id="UP000077037">
    <property type="component" value="Unassembled WGS sequence"/>
</dbReference>
<dbReference type="Gene3D" id="3.40.190.10">
    <property type="entry name" value="Periplasmic binding protein-like II"/>
    <property type="match status" value="1"/>
</dbReference>
<dbReference type="Gene3D" id="3.40.190.150">
    <property type="entry name" value="Bordetella uptake gene, domain 1"/>
    <property type="match status" value="1"/>
</dbReference>
<feature type="signal peptide" evidence="2">
    <location>
        <begin position="1"/>
        <end position="29"/>
    </location>
</feature>
<evidence type="ECO:0000313" key="4">
    <source>
        <dbReference type="Proteomes" id="UP000077037"/>
    </source>
</evidence>
<name>A0A157K8I4_9BORD</name>
<accession>A0A157K8I4</accession>
<keyword evidence="2" id="KW-0732">Signal</keyword>
<proteinExistence type="inferred from homology"/>
<dbReference type="RefSeq" id="WP_066406677.1">
    <property type="nucleotide sequence ID" value="NZ_FKBS01000006.1"/>
</dbReference>
<dbReference type="CDD" id="cd07012">
    <property type="entry name" value="PBP2_Bug_TTT"/>
    <property type="match status" value="1"/>
</dbReference>
<dbReference type="AlphaFoldDB" id="A0A157K8I4"/>
<reference evidence="3 4" key="1">
    <citation type="submission" date="2016-03" db="EMBL/GenBank/DDBJ databases">
        <authorList>
            <consortium name="Pathogen Informatics"/>
        </authorList>
    </citation>
    <scope>NUCLEOTIDE SEQUENCE [LARGE SCALE GENOMIC DNA]</scope>
    <source>
        <strain evidence="3 4">NCTC13364</strain>
    </source>
</reference>
<dbReference type="InterPro" id="IPR005064">
    <property type="entry name" value="BUG"/>
</dbReference>
<dbReference type="PIRSF" id="PIRSF017082">
    <property type="entry name" value="YflP"/>
    <property type="match status" value="1"/>
</dbReference>
<dbReference type="InterPro" id="IPR042100">
    <property type="entry name" value="Bug_dom1"/>
</dbReference>
<dbReference type="EMBL" id="FKBS01000006">
    <property type="protein sequence ID" value="SAH80871.1"/>
    <property type="molecule type" value="Genomic_DNA"/>
</dbReference>
<comment type="similarity">
    <text evidence="1">Belongs to the UPF0065 (bug) family.</text>
</comment>
<feature type="chain" id="PRO_5007613794" evidence="2">
    <location>
        <begin position="30"/>
        <end position="334"/>
    </location>
</feature>
<gene>
    <name evidence="3" type="ORF">SAMEA1982600_00241</name>
</gene>
<dbReference type="SUPFAM" id="SSF53850">
    <property type="entry name" value="Periplasmic binding protein-like II"/>
    <property type="match status" value="1"/>
</dbReference>
<evidence type="ECO:0000256" key="2">
    <source>
        <dbReference type="SAM" id="SignalP"/>
    </source>
</evidence>
<organism evidence="3 4">
    <name type="scientific">Bordetella ansorpii</name>
    <dbReference type="NCBI Taxonomy" id="288768"/>
    <lineage>
        <taxon>Bacteria</taxon>
        <taxon>Pseudomonadati</taxon>
        <taxon>Pseudomonadota</taxon>
        <taxon>Betaproteobacteria</taxon>
        <taxon>Burkholderiales</taxon>
        <taxon>Alcaligenaceae</taxon>
        <taxon>Bordetella</taxon>
    </lineage>
</organism>